<protein>
    <recommendedName>
        <fullName evidence="4">ATP-grasp domain-containing protein</fullName>
    </recommendedName>
</protein>
<feature type="region of interest" description="Disordered" evidence="2">
    <location>
        <begin position="399"/>
        <end position="422"/>
    </location>
</feature>
<evidence type="ECO:0000259" key="4">
    <source>
        <dbReference type="PROSITE" id="PS50975"/>
    </source>
</evidence>
<evidence type="ECO:0000313" key="5">
    <source>
        <dbReference type="EMBL" id="KAF2725636.1"/>
    </source>
</evidence>
<reference evidence="5" key="1">
    <citation type="journal article" date="2020" name="Stud. Mycol.">
        <title>101 Dothideomycetes genomes: a test case for predicting lifestyles and emergence of pathogens.</title>
        <authorList>
            <person name="Haridas S."/>
            <person name="Albert R."/>
            <person name="Binder M."/>
            <person name="Bloem J."/>
            <person name="Labutti K."/>
            <person name="Salamov A."/>
            <person name="Andreopoulos B."/>
            <person name="Baker S."/>
            <person name="Barry K."/>
            <person name="Bills G."/>
            <person name="Bluhm B."/>
            <person name="Cannon C."/>
            <person name="Castanera R."/>
            <person name="Culley D."/>
            <person name="Daum C."/>
            <person name="Ezra D."/>
            <person name="Gonzalez J."/>
            <person name="Henrissat B."/>
            <person name="Kuo A."/>
            <person name="Liang C."/>
            <person name="Lipzen A."/>
            <person name="Lutzoni F."/>
            <person name="Magnuson J."/>
            <person name="Mondo S."/>
            <person name="Nolan M."/>
            <person name="Ohm R."/>
            <person name="Pangilinan J."/>
            <person name="Park H.-J."/>
            <person name="Ramirez L."/>
            <person name="Alfaro M."/>
            <person name="Sun H."/>
            <person name="Tritt A."/>
            <person name="Yoshinaga Y."/>
            <person name="Zwiers L.-H."/>
            <person name="Turgeon B."/>
            <person name="Goodwin S."/>
            <person name="Spatafora J."/>
            <person name="Crous P."/>
            <person name="Grigoriev I."/>
        </authorList>
    </citation>
    <scope>NUCLEOTIDE SEQUENCE</scope>
    <source>
        <strain evidence="5">CBS 116435</strain>
    </source>
</reference>
<evidence type="ECO:0000256" key="3">
    <source>
        <dbReference type="SAM" id="Phobius"/>
    </source>
</evidence>
<keyword evidence="6" id="KW-1185">Reference proteome</keyword>
<dbReference type="GO" id="GO:0046872">
    <property type="term" value="F:metal ion binding"/>
    <property type="evidence" value="ECO:0007669"/>
    <property type="project" value="InterPro"/>
</dbReference>
<evidence type="ECO:0000313" key="6">
    <source>
        <dbReference type="Proteomes" id="UP000799441"/>
    </source>
</evidence>
<accession>A0A9P4QIR3</accession>
<evidence type="ECO:0000256" key="1">
    <source>
        <dbReference type="PROSITE-ProRule" id="PRU00409"/>
    </source>
</evidence>
<dbReference type="InterPro" id="IPR013815">
    <property type="entry name" value="ATP_grasp_subdomain_1"/>
</dbReference>
<organism evidence="5 6">
    <name type="scientific">Polychaeton citri CBS 116435</name>
    <dbReference type="NCBI Taxonomy" id="1314669"/>
    <lineage>
        <taxon>Eukaryota</taxon>
        <taxon>Fungi</taxon>
        <taxon>Dikarya</taxon>
        <taxon>Ascomycota</taxon>
        <taxon>Pezizomycotina</taxon>
        <taxon>Dothideomycetes</taxon>
        <taxon>Dothideomycetidae</taxon>
        <taxon>Capnodiales</taxon>
        <taxon>Capnodiaceae</taxon>
        <taxon>Polychaeton</taxon>
    </lineage>
</organism>
<keyword evidence="3" id="KW-0812">Transmembrane</keyword>
<name>A0A9P4QIR3_9PEZI</name>
<dbReference type="AlphaFoldDB" id="A0A9P4QIR3"/>
<keyword evidence="1" id="KW-0547">Nucleotide-binding</keyword>
<dbReference type="PROSITE" id="PS50975">
    <property type="entry name" value="ATP_GRASP"/>
    <property type="match status" value="1"/>
</dbReference>
<evidence type="ECO:0000256" key="2">
    <source>
        <dbReference type="SAM" id="MobiDB-lite"/>
    </source>
</evidence>
<dbReference type="InterPro" id="IPR011761">
    <property type="entry name" value="ATP-grasp"/>
</dbReference>
<dbReference type="GO" id="GO:0005524">
    <property type="term" value="F:ATP binding"/>
    <property type="evidence" value="ECO:0007669"/>
    <property type="project" value="UniProtKB-UniRule"/>
</dbReference>
<dbReference type="Proteomes" id="UP000799441">
    <property type="component" value="Unassembled WGS sequence"/>
</dbReference>
<proteinExistence type="predicted"/>
<keyword evidence="3" id="KW-1133">Transmembrane helix</keyword>
<sequence>MALDVASSTSLHRAQNIVLILLSIALLPLDTYILFVSYFLRIFTSARAITNRRDVRGPHTTYFQPRNILVTGVGMTKGLALARIFFAAGHNVIGADFEPSFIPTACGRTSRALRAFYKLAKPSHGTGDEDKYTQSILDIVRNENIDIWVSCSGVASAIQDGIAKEAVEFLTKCKCVQYDVATTKKLHEKHSFIDYTRSLNLSVPETNTVTSKAAALHVLDDVYAAGSSKRYVMKYIGTDDAFRGDMTLLPLPTPAETKQHISRLPISEERPWILQQYISGPEFCTHALVVRGEVKAFVACPSAELLMHYEALAPESALSQSMLRFTQEFAAAGGASFTGHLSFDFLVEDMEVHVAERDPARNVKLYPIECNPRAHTAVCLFSETPELADSYLTLLKPVKHSSSRSSSRSKPGKTNGLAPKPLYPRQPTKNYYWIGHDLVEMVFLPIISLFVDSDYSGGLSFNPVFERIITFFEHLLLWKDGTFELWDPLPAWWLYHVYWPLQFVLALICGQKWSRVNVSTSKMFMC</sequence>
<dbReference type="SUPFAM" id="SSF51735">
    <property type="entry name" value="NAD(P)-binding Rossmann-fold domains"/>
    <property type="match status" value="1"/>
</dbReference>
<keyword evidence="1" id="KW-0067">ATP-binding</keyword>
<dbReference type="InterPro" id="IPR036291">
    <property type="entry name" value="NAD(P)-bd_dom_sf"/>
</dbReference>
<dbReference type="EMBL" id="MU003767">
    <property type="protein sequence ID" value="KAF2725636.1"/>
    <property type="molecule type" value="Genomic_DNA"/>
</dbReference>
<comment type="caution">
    <text evidence="5">The sequence shown here is derived from an EMBL/GenBank/DDBJ whole genome shotgun (WGS) entry which is preliminary data.</text>
</comment>
<dbReference type="Gene3D" id="3.30.470.20">
    <property type="entry name" value="ATP-grasp fold, B domain"/>
    <property type="match status" value="1"/>
</dbReference>
<keyword evidence="3" id="KW-0472">Membrane</keyword>
<dbReference type="OrthoDB" id="186626at2759"/>
<dbReference type="Gene3D" id="3.40.50.20">
    <property type="match status" value="1"/>
</dbReference>
<gene>
    <name evidence="5" type="ORF">K431DRAFT_309248</name>
</gene>
<feature type="transmembrane region" description="Helical" evidence="3">
    <location>
        <begin position="17"/>
        <end position="43"/>
    </location>
</feature>
<feature type="domain" description="ATP-grasp" evidence="4">
    <location>
        <begin position="193"/>
        <end position="396"/>
    </location>
</feature>
<dbReference type="Gene3D" id="3.30.1490.20">
    <property type="entry name" value="ATP-grasp fold, A domain"/>
    <property type="match status" value="1"/>
</dbReference>
<dbReference type="SUPFAM" id="SSF56059">
    <property type="entry name" value="Glutathione synthetase ATP-binding domain-like"/>
    <property type="match status" value="1"/>
</dbReference>